<evidence type="ECO:0000256" key="7">
    <source>
        <dbReference type="SAM" id="Coils"/>
    </source>
</evidence>
<evidence type="ECO:0000256" key="6">
    <source>
        <dbReference type="ARBA" id="ARBA00023187"/>
    </source>
</evidence>
<dbReference type="Pfam" id="PF01805">
    <property type="entry name" value="Surp"/>
    <property type="match status" value="2"/>
</dbReference>
<evidence type="ECO:0000313" key="10">
    <source>
        <dbReference type="EMBL" id="KAJ8916602.1"/>
    </source>
</evidence>
<evidence type="ECO:0000259" key="9">
    <source>
        <dbReference type="PROSITE" id="PS50128"/>
    </source>
</evidence>
<keyword evidence="4" id="KW-0805">Transcription regulation</keyword>
<feature type="region of interest" description="Disordered" evidence="8">
    <location>
        <begin position="575"/>
        <end position="660"/>
    </location>
</feature>
<feature type="compositionally biased region" description="Polar residues" evidence="8">
    <location>
        <begin position="609"/>
        <end position="627"/>
    </location>
</feature>
<sequence>MSQWSGSESGILRKPPRLDNHEELLVFGYSCKLFRDDEKALHIDQGKHLIPWMGDDTLKIDRYDCRGALSDLKKYEASREGYDAMRWLGLSEKERQLEELCDKERYYSLEINEEEEEMYKEEEHKRLKTNAFQYSYDVPTDPDKKEEGPEPDTEEEEEYVPPPILDVPVDIDIPKTVKENARIEKTAKFVCSQGPQMEILIKAKQGNNPQFSFLNQGDRLYKFYRHVLAAFKNGRYQGYESLIESKTGDQVDGHDGDSADHYLHPSLVSAGQQPEPPPPVSVPLVPYKPSANCAYSQLVTRIQSSQAEQGQDGAKTVVDFAQMTYEQQQYYQYYYAQQYYEYYKQLALFQQGQGGNPVPPPDFQNLDPSLQAYIQQAAYAQYLQHQQQQTDNNSYAQIVSNVNKDAQNPYAASVPQLPQPLPQKEDVARNSPVTAKEENLPSPSPEVIIKKPLLSLAAYGSGSESDSTEEEEEEPEEKKEVYKVPTGDLQLIIDKMATYVSKNGEQFETLVKARGDSRFLFLNDGNEYNKYYREKIKELKSEEKQQLEEVVEKKEKPVKKEKKIIAPVSFSIKKAKEEQPKEIKSALPVEESDEEESESVAPPPPVISGNATGSVSASSEENTSPGEATNAVAAKDDKERDGKDNSEEKRNGILDGDDPILEMIELTSGDAAEDKRDARRAEDKIKDKLAAAAREKLASKDRALQLERKRRAAAFLKLKSAETSISDASFLEGSSPSKSSSRRSSVEVIEIQSSPGAKRSRERSRSRDRRKERHHRREKERVRRRDSVEVEAENRRRKEKKKSHKRKHSKSRHESRSKKKSKKRHRRSGSRSDSSGS</sequence>
<reference evidence="10 11" key="1">
    <citation type="journal article" date="2023" name="Insect Mol. Biol.">
        <title>Genome sequencing provides insights into the evolution of gene families encoding plant cell wall-degrading enzymes in longhorned beetles.</title>
        <authorList>
            <person name="Shin N.R."/>
            <person name="Okamura Y."/>
            <person name="Kirsch R."/>
            <person name="Pauchet Y."/>
        </authorList>
    </citation>
    <scope>NUCLEOTIDE SEQUENCE [LARGE SCALE GENOMIC DNA]</scope>
    <source>
        <strain evidence="10">EAD_L_NR</strain>
    </source>
</reference>
<dbReference type="PANTHER" id="PTHR13161">
    <property type="entry name" value="SPLICING FACTOR SUPPRESSOR OF WHITE APRICOT"/>
    <property type="match status" value="1"/>
</dbReference>
<evidence type="ECO:0000256" key="5">
    <source>
        <dbReference type="ARBA" id="ARBA00023163"/>
    </source>
</evidence>
<dbReference type="Pfam" id="PF09750">
    <property type="entry name" value="DRY_EERY"/>
    <property type="match status" value="1"/>
</dbReference>
<feature type="compositionally biased region" description="Basic and acidic residues" evidence="8">
    <location>
        <begin position="779"/>
        <end position="796"/>
    </location>
</feature>
<dbReference type="InterPro" id="IPR040397">
    <property type="entry name" value="SWAP"/>
</dbReference>
<dbReference type="GO" id="GO:0003723">
    <property type="term" value="F:RNA binding"/>
    <property type="evidence" value="ECO:0007669"/>
    <property type="project" value="UniProtKB-KW"/>
</dbReference>
<feature type="compositionally biased region" description="Basic and acidic residues" evidence="8">
    <location>
        <begin position="575"/>
        <end position="584"/>
    </location>
</feature>
<proteinExistence type="predicted"/>
<dbReference type="PANTHER" id="PTHR13161:SF15">
    <property type="entry name" value="SPLICING FACTOR, SUPPRESSOR OF WHITE-APRICOT HOMOLOG"/>
    <property type="match status" value="1"/>
</dbReference>
<feature type="compositionally biased region" description="Acidic residues" evidence="8">
    <location>
        <begin position="466"/>
        <end position="475"/>
    </location>
</feature>
<feature type="region of interest" description="Disordered" evidence="8">
    <location>
        <begin position="136"/>
        <end position="159"/>
    </location>
</feature>
<evidence type="ECO:0000256" key="2">
    <source>
        <dbReference type="ARBA" id="ARBA00022737"/>
    </source>
</evidence>
<dbReference type="SMART" id="SM00648">
    <property type="entry name" value="SWAP"/>
    <property type="match status" value="2"/>
</dbReference>
<evidence type="ECO:0000256" key="8">
    <source>
        <dbReference type="SAM" id="MobiDB-lite"/>
    </source>
</evidence>
<dbReference type="Gene3D" id="1.10.10.790">
    <property type="entry name" value="Surp module"/>
    <property type="match status" value="2"/>
</dbReference>
<dbReference type="Proteomes" id="UP001159042">
    <property type="component" value="Unassembled WGS sequence"/>
</dbReference>
<dbReference type="SMART" id="SM01141">
    <property type="entry name" value="DRY_EERY"/>
    <property type="match status" value="1"/>
</dbReference>
<keyword evidence="6" id="KW-0508">mRNA splicing</keyword>
<dbReference type="SUPFAM" id="SSF109905">
    <property type="entry name" value="Surp module (SWAP domain)"/>
    <property type="match status" value="2"/>
</dbReference>
<comment type="caution">
    <text evidence="10">The sequence shown here is derived from an EMBL/GenBank/DDBJ whole genome shotgun (WGS) entry which is preliminary data.</text>
</comment>
<keyword evidence="11" id="KW-1185">Reference proteome</keyword>
<feature type="compositionally biased region" description="Acidic residues" evidence="8">
    <location>
        <begin position="149"/>
        <end position="159"/>
    </location>
</feature>
<keyword evidence="3" id="KW-0694">RNA-binding</keyword>
<feature type="domain" description="SURP motif" evidence="9">
    <location>
        <begin position="492"/>
        <end position="532"/>
    </location>
</feature>
<dbReference type="InterPro" id="IPR035967">
    <property type="entry name" value="SWAP/Surp_sf"/>
</dbReference>
<name>A0AAV8VRH0_9CUCU</name>
<evidence type="ECO:0000256" key="3">
    <source>
        <dbReference type="ARBA" id="ARBA00022884"/>
    </source>
</evidence>
<evidence type="ECO:0000256" key="1">
    <source>
        <dbReference type="ARBA" id="ARBA00022664"/>
    </source>
</evidence>
<keyword evidence="1" id="KW-0507">mRNA processing</keyword>
<keyword evidence="2" id="KW-0677">Repeat</keyword>
<organism evidence="10 11">
    <name type="scientific">Exocentrus adspersus</name>
    <dbReference type="NCBI Taxonomy" id="1586481"/>
    <lineage>
        <taxon>Eukaryota</taxon>
        <taxon>Metazoa</taxon>
        <taxon>Ecdysozoa</taxon>
        <taxon>Arthropoda</taxon>
        <taxon>Hexapoda</taxon>
        <taxon>Insecta</taxon>
        <taxon>Pterygota</taxon>
        <taxon>Neoptera</taxon>
        <taxon>Endopterygota</taxon>
        <taxon>Coleoptera</taxon>
        <taxon>Polyphaga</taxon>
        <taxon>Cucujiformia</taxon>
        <taxon>Chrysomeloidea</taxon>
        <taxon>Cerambycidae</taxon>
        <taxon>Lamiinae</taxon>
        <taxon>Acanthocinini</taxon>
        <taxon>Exocentrus</taxon>
    </lineage>
</organism>
<accession>A0AAV8VRH0</accession>
<keyword evidence="7" id="KW-0175">Coiled coil</keyword>
<dbReference type="InterPro" id="IPR019147">
    <property type="entry name" value="SWAP_N_domain"/>
</dbReference>
<feature type="compositionally biased region" description="Basic residues" evidence="8">
    <location>
        <begin position="797"/>
        <end position="829"/>
    </location>
</feature>
<feature type="region of interest" description="Disordered" evidence="8">
    <location>
        <begin position="725"/>
        <end position="837"/>
    </location>
</feature>
<evidence type="ECO:0000256" key="4">
    <source>
        <dbReference type="ARBA" id="ARBA00023015"/>
    </source>
</evidence>
<feature type="region of interest" description="Disordered" evidence="8">
    <location>
        <begin position="459"/>
        <end position="482"/>
    </location>
</feature>
<keyword evidence="5" id="KW-0804">Transcription</keyword>
<dbReference type="PROSITE" id="PS50128">
    <property type="entry name" value="SURP"/>
    <property type="match status" value="2"/>
</dbReference>
<feature type="region of interest" description="Disordered" evidence="8">
    <location>
        <begin position="411"/>
        <end position="447"/>
    </location>
</feature>
<feature type="compositionally biased region" description="Basic residues" evidence="8">
    <location>
        <begin position="758"/>
        <end position="778"/>
    </location>
</feature>
<dbReference type="GO" id="GO:0000395">
    <property type="term" value="P:mRNA 5'-splice site recognition"/>
    <property type="evidence" value="ECO:0007669"/>
    <property type="project" value="TreeGrafter"/>
</dbReference>
<dbReference type="EMBL" id="JANEYG010000041">
    <property type="protein sequence ID" value="KAJ8916602.1"/>
    <property type="molecule type" value="Genomic_DNA"/>
</dbReference>
<feature type="domain" description="SURP motif" evidence="9">
    <location>
        <begin position="182"/>
        <end position="224"/>
    </location>
</feature>
<feature type="compositionally biased region" description="Low complexity" evidence="8">
    <location>
        <begin position="734"/>
        <end position="743"/>
    </location>
</feature>
<protein>
    <recommendedName>
        <fullName evidence="9">SURP motif domain-containing protein</fullName>
    </recommendedName>
</protein>
<evidence type="ECO:0000313" key="11">
    <source>
        <dbReference type="Proteomes" id="UP001159042"/>
    </source>
</evidence>
<gene>
    <name evidence="10" type="ORF">NQ315_000247</name>
</gene>
<dbReference type="AlphaFoldDB" id="A0AAV8VRH0"/>
<feature type="compositionally biased region" description="Basic and acidic residues" evidence="8">
    <location>
        <begin position="634"/>
        <end position="652"/>
    </location>
</feature>
<feature type="coiled-coil region" evidence="7">
    <location>
        <begin position="529"/>
        <end position="556"/>
    </location>
</feature>
<dbReference type="InterPro" id="IPR000061">
    <property type="entry name" value="Surp"/>
</dbReference>